<gene>
    <name evidence="1" type="ORF">ACJDTP_07905</name>
</gene>
<proteinExistence type="predicted"/>
<dbReference type="Proteomes" id="UP001623600">
    <property type="component" value="Unassembled WGS sequence"/>
</dbReference>
<protein>
    <submittedName>
        <fullName evidence="1">Uncharacterized protein</fullName>
    </submittedName>
</protein>
<comment type="caution">
    <text evidence="1">The sequence shown here is derived from an EMBL/GenBank/DDBJ whole genome shotgun (WGS) entry which is preliminary data.</text>
</comment>
<name>A0ABW8S2K9_9CLOT</name>
<reference evidence="1 2" key="1">
    <citation type="submission" date="2024-11" db="EMBL/GenBank/DDBJ databases">
        <authorList>
            <person name="Heng Y.C."/>
            <person name="Lim A.C.H."/>
            <person name="Lee J.K.Y."/>
            <person name="Kittelmann S."/>
        </authorList>
    </citation>
    <scope>NUCLEOTIDE SEQUENCE [LARGE SCALE GENOMIC DNA]</scope>
    <source>
        <strain evidence="1 2">WILCCON 0112</strain>
    </source>
</reference>
<evidence type="ECO:0000313" key="2">
    <source>
        <dbReference type="Proteomes" id="UP001623600"/>
    </source>
</evidence>
<keyword evidence="2" id="KW-1185">Reference proteome</keyword>
<organism evidence="1 2">
    <name type="scientific">Candidatus Clostridium helianthi</name>
    <dbReference type="NCBI Taxonomy" id="3381660"/>
    <lineage>
        <taxon>Bacteria</taxon>
        <taxon>Bacillati</taxon>
        <taxon>Bacillota</taxon>
        <taxon>Clostridia</taxon>
        <taxon>Eubacteriales</taxon>
        <taxon>Clostridiaceae</taxon>
        <taxon>Clostridium</taxon>
    </lineage>
</organism>
<dbReference type="EMBL" id="JBJIAB010000007">
    <property type="protein sequence ID" value="MFL0164990.1"/>
    <property type="molecule type" value="Genomic_DNA"/>
</dbReference>
<accession>A0ABW8S2K9</accession>
<evidence type="ECO:0000313" key="1">
    <source>
        <dbReference type="EMBL" id="MFL0164990.1"/>
    </source>
</evidence>
<sequence>MTIVSDDIRIKIINETAFHSTERWRALKKFNNTYKDGNIYMERGE</sequence>